<proteinExistence type="predicted"/>
<reference evidence="2 3" key="1">
    <citation type="journal article" date="2019" name="Sci. Rep.">
        <title>Orb-weaving spider Araneus ventricosus genome elucidates the spidroin gene catalogue.</title>
        <authorList>
            <person name="Kono N."/>
            <person name="Nakamura H."/>
            <person name="Ohtoshi R."/>
            <person name="Moran D.A.P."/>
            <person name="Shinohara A."/>
            <person name="Yoshida Y."/>
            <person name="Fujiwara M."/>
            <person name="Mori M."/>
            <person name="Tomita M."/>
            <person name="Arakawa K."/>
        </authorList>
    </citation>
    <scope>NUCLEOTIDE SEQUENCE [LARGE SCALE GENOMIC DNA]</scope>
</reference>
<protein>
    <submittedName>
        <fullName evidence="2">Uncharacterized protein</fullName>
    </submittedName>
</protein>
<feature type="region of interest" description="Disordered" evidence="1">
    <location>
        <begin position="47"/>
        <end position="70"/>
    </location>
</feature>
<sequence>MVPRDERPIKVVMKDLPIFTNIDLIKTELEELRYVIGHVASWRGCEKFPKPKPPTTNRQPPALFSHRPTDNRTYAETLSNKQQSNHSTTLDFPALKQMAPLLQQTNSETDDLSIPELLNILKALNDLRVALKQNPGMLAMLRNIQLCKTPSEMFESLLQATVNPQNK</sequence>
<evidence type="ECO:0000313" key="2">
    <source>
        <dbReference type="EMBL" id="GBN81755.1"/>
    </source>
</evidence>
<gene>
    <name evidence="2" type="ORF">AVEN_191947_1</name>
</gene>
<keyword evidence="3" id="KW-1185">Reference proteome</keyword>
<organism evidence="2 3">
    <name type="scientific">Araneus ventricosus</name>
    <name type="common">Orbweaver spider</name>
    <name type="synonym">Epeira ventricosa</name>
    <dbReference type="NCBI Taxonomy" id="182803"/>
    <lineage>
        <taxon>Eukaryota</taxon>
        <taxon>Metazoa</taxon>
        <taxon>Ecdysozoa</taxon>
        <taxon>Arthropoda</taxon>
        <taxon>Chelicerata</taxon>
        <taxon>Arachnida</taxon>
        <taxon>Araneae</taxon>
        <taxon>Araneomorphae</taxon>
        <taxon>Entelegynae</taxon>
        <taxon>Araneoidea</taxon>
        <taxon>Araneidae</taxon>
        <taxon>Araneus</taxon>
    </lineage>
</organism>
<evidence type="ECO:0000256" key="1">
    <source>
        <dbReference type="SAM" id="MobiDB-lite"/>
    </source>
</evidence>
<dbReference type="EMBL" id="BGPR01019382">
    <property type="protein sequence ID" value="GBN81755.1"/>
    <property type="molecule type" value="Genomic_DNA"/>
</dbReference>
<dbReference type="Proteomes" id="UP000499080">
    <property type="component" value="Unassembled WGS sequence"/>
</dbReference>
<evidence type="ECO:0000313" key="3">
    <source>
        <dbReference type="Proteomes" id="UP000499080"/>
    </source>
</evidence>
<dbReference type="AlphaFoldDB" id="A0A4Y2S3C0"/>
<accession>A0A4Y2S3C0</accession>
<comment type="caution">
    <text evidence="2">The sequence shown here is derived from an EMBL/GenBank/DDBJ whole genome shotgun (WGS) entry which is preliminary data.</text>
</comment>
<name>A0A4Y2S3C0_ARAVE</name>